<organism evidence="1 2">
    <name type="scientific">Drosophila willistoni</name>
    <name type="common">Fruit fly</name>
    <dbReference type="NCBI Taxonomy" id="7260"/>
    <lineage>
        <taxon>Eukaryota</taxon>
        <taxon>Metazoa</taxon>
        <taxon>Ecdysozoa</taxon>
        <taxon>Arthropoda</taxon>
        <taxon>Hexapoda</taxon>
        <taxon>Insecta</taxon>
        <taxon>Pterygota</taxon>
        <taxon>Neoptera</taxon>
        <taxon>Endopterygota</taxon>
        <taxon>Diptera</taxon>
        <taxon>Brachycera</taxon>
        <taxon>Muscomorpha</taxon>
        <taxon>Ephydroidea</taxon>
        <taxon>Drosophilidae</taxon>
        <taxon>Drosophila</taxon>
        <taxon>Sophophora</taxon>
    </lineage>
</organism>
<name>B4NK65_DROWI</name>
<evidence type="ECO:0000313" key="1">
    <source>
        <dbReference type="EMBL" id="EDW85107.2"/>
    </source>
</evidence>
<reference evidence="1 2" key="1">
    <citation type="journal article" date="2007" name="Nature">
        <title>Evolution of genes and genomes on the Drosophila phylogeny.</title>
        <authorList>
            <consortium name="Drosophila 12 Genomes Consortium"/>
            <person name="Clark A.G."/>
            <person name="Eisen M.B."/>
            <person name="Smith D.R."/>
            <person name="Bergman C.M."/>
            <person name="Oliver B."/>
            <person name="Markow T.A."/>
            <person name="Kaufman T.C."/>
            <person name="Kellis M."/>
            <person name="Gelbart W."/>
            <person name="Iyer V.N."/>
            <person name="Pollard D.A."/>
            <person name="Sackton T.B."/>
            <person name="Larracuente A.M."/>
            <person name="Singh N.D."/>
            <person name="Abad J.P."/>
            <person name="Abt D.N."/>
            <person name="Adryan B."/>
            <person name="Aguade M."/>
            <person name="Akashi H."/>
            <person name="Anderson W.W."/>
            <person name="Aquadro C.F."/>
            <person name="Ardell D.H."/>
            <person name="Arguello R."/>
            <person name="Artieri C.G."/>
            <person name="Barbash D.A."/>
            <person name="Barker D."/>
            <person name="Barsanti P."/>
            <person name="Batterham P."/>
            <person name="Batzoglou S."/>
            <person name="Begun D."/>
            <person name="Bhutkar A."/>
            <person name="Blanco E."/>
            <person name="Bosak S.A."/>
            <person name="Bradley R.K."/>
            <person name="Brand A.D."/>
            <person name="Brent M.R."/>
            <person name="Brooks A.N."/>
            <person name="Brown R.H."/>
            <person name="Butlin R.K."/>
            <person name="Caggese C."/>
            <person name="Calvi B.R."/>
            <person name="Bernardo de Carvalho A."/>
            <person name="Caspi A."/>
            <person name="Castrezana S."/>
            <person name="Celniker S.E."/>
            <person name="Chang J.L."/>
            <person name="Chapple C."/>
            <person name="Chatterji S."/>
            <person name="Chinwalla A."/>
            <person name="Civetta A."/>
            <person name="Clifton S.W."/>
            <person name="Comeron J.M."/>
            <person name="Costello J.C."/>
            <person name="Coyne J.A."/>
            <person name="Daub J."/>
            <person name="David R.G."/>
            <person name="Delcher A.L."/>
            <person name="Delehaunty K."/>
            <person name="Do C.B."/>
            <person name="Ebling H."/>
            <person name="Edwards K."/>
            <person name="Eickbush T."/>
            <person name="Evans J.D."/>
            <person name="Filipski A."/>
            <person name="Findeiss S."/>
            <person name="Freyhult E."/>
            <person name="Fulton L."/>
            <person name="Fulton R."/>
            <person name="Garcia A.C."/>
            <person name="Gardiner A."/>
            <person name="Garfield D.A."/>
            <person name="Garvin B.E."/>
            <person name="Gibson G."/>
            <person name="Gilbert D."/>
            <person name="Gnerre S."/>
            <person name="Godfrey J."/>
            <person name="Good R."/>
            <person name="Gotea V."/>
            <person name="Gravely B."/>
            <person name="Greenberg A.J."/>
            <person name="Griffiths-Jones S."/>
            <person name="Gross S."/>
            <person name="Guigo R."/>
            <person name="Gustafson E.A."/>
            <person name="Haerty W."/>
            <person name="Hahn M.W."/>
            <person name="Halligan D.L."/>
            <person name="Halpern A.L."/>
            <person name="Halter G.M."/>
            <person name="Han M.V."/>
            <person name="Heger A."/>
            <person name="Hillier L."/>
            <person name="Hinrichs A.S."/>
            <person name="Holmes I."/>
            <person name="Hoskins R.A."/>
            <person name="Hubisz M.J."/>
            <person name="Hultmark D."/>
            <person name="Huntley M.A."/>
            <person name="Jaffe D.B."/>
            <person name="Jagadeeshan S."/>
            <person name="Jeck W.R."/>
            <person name="Johnson J."/>
            <person name="Jones C.D."/>
            <person name="Jordan W.C."/>
            <person name="Karpen G.H."/>
            <person name="Kataoka E."/>
            <person name="Keightley P.D."/>
            <person name="Kheradpour P."/>
            <person name="Kirkness E.F."/>
            <person name="Koerich L.B."/>
            <person name="Kristiansen K."/>
            <person name="Kudrna D."/>
            <person name="Kulathinal R.J."/>
            <person name="Kumar S."/>
            <person name="Kwok R."/>
            <person name="Lander E."/>
            <person name="Langley C.H."/>
            <person name="Lapoint R."/>
            <person name="Lazzaro B.P."/>
            <person name="Lee S.J."/>
            <person name="Levesque L."/>
            <person name="Li R."/>
            <person name="Lin C.F."/>
            <person name="Lin M.F."/>
            <person name="Lindblad-Toh K."/>
            <person name="Llopart A."/>
            <person name="Long M."/>
            <person name="Low L."/>
            <person name="Lozovsky E."/>
            <person name="Lu J."/>
            <person name="Luo M."/>
            <person name="Machado C.A."/>
            <person name="Makalowski W."/>
            <person name="Marzo M."/>
            <person name="Matsuda M."/>
            <person name="Matzkin L."/>
            <person name="McAllister B."/>
            <person name="McBride C.S."/>
            <person name="McKernan B."/>
            <person name="McKernan K."/>
            <person name="Mendez-Lago M."/>
            <person name="Minx P."/>
            <person name="Mollenhauer M.U."/>
            <person name="Montooth K."/>
            <person name="Mount S.M."/>
            <person name="Mu X."/>
            <person name="Myers E."/>
            <person name="Negre B."/>
            <person name="Newfeld S."/>
            <person name="Nielsen R."/>
            <person name="Noor M.A."/>
            <person name="O'Grady P."/>
            <person name="Pachter L."/>
            <person name="Papaceit M."/>
            <person name="Parisi M.J."/>
            <person name="Parisi M."/>
            <person name="Parts L."/>
            <person name="Pedersen J.S."/>
            <person name="Pesole G."/>
            <person name="Phillippy A.M."/>
            <person name="Ponting C.P."/>
            <person name="Pop M."/>
            <person name="Porcelli D."/>
            <person name="Powell J.R."/>
            <person name="Prohaska S."/>
            <person name="Pruitt K."/>
            <person name="Puig M."/>
            <person name="Quesneville H."/>
            <person name="Ram K.R."/>
            <person name="Rand D."/>
            <person name="Rasmussen M.D."/>
            <person name="Reed L.K."/>
            <person name="Reenan R."/>
            <person name="Reily A."/>
            <person name="Remington K.A."/>
            <person name="Rieger T.T."/>
            <person name="Ritchie M.G."/>
            <person name="Robin C."/>
            <person name="Rogers Y.H."/>
            <person name="Rohde C."/>
            <person name="Rozas J."/>
            <person name="Rubenfield M.J."/>
            <person name="Ruiz A."/>
            <person name="Russo S."/>
            <person name="Salzberg S.L."/>
            <person name="Sanchez-Gracia A."/>
            <person name="Saranga D.J."/>
            <person name="Sato H."/>
            <person name="Schaeffer S.W."/>
            <person name="Schatz M.C."/>
            <person name="Schlenke T."/>
            <person name="Schwartz R."/>
            <person name="Segarra C."/>
            <person name="Singh R.S."/>
            <person name="Sirot L."/>
            <person name="Sirota M."/>
            <person name="Sisneros N.B."/>
            <person name="Smith C.D."/>
            <person name="Smith T.F."/>
            <person name="Spieth J."/>
            <person name="Stage D.E."/>
            <person name="Stark A."/>
            <person name="Stephan W."/>
            <person name="Strausberg R.L."/>
            <person name="Strempel S."/>
            <person name="Sturgill D."/>
            <person name="Sutton G."/>
            <person name="Sutton G.G."/>
            <person name="Tao W."/>
            <person name="Teichmann S."/>
            <person name="Tobari Y.N."/>
            <person name="Tomimura Y."/>
            <person name="Tsolas J.M."/>
            <person name="Valente V.L."/>
            <person name="Venter E."/>
            <person name="Venter J.C."/>
            <person name="Vicario S."/>
            <person name="Vieira F.G."/>
            <person name="Vilella A.J."/>
            <person name="Villasante A."/>
            <person name="Walenz B."/>
            <person name="Wang J."/>
            <person name="Wasserman M."/>
            <person name="Watts T."/>
            <person name="Wilson D."/>
            <person name="Wilson R.K."/>
            <person name="Wing R.A."/>
            <person name="Wolfner M.F."/>
            <person name="Wong A."/>
            <person name="Wong G.K."/>
            <person name="Wu C.I."/>
            <person name="Wu G."/>
            <person name="Yamamoto D."/>
            <person name="Yang H.P."/>
            <person name="Yang S.P."/>
            <person name="Yorke J.A."/>
            <person name="Yoshida K."/>
            <person name="Zdobnov E."/>
            <person name="Zhang P."/>
            <person name="Zhang Y."/>
            <person name="Zimin A.V."/>
            <person name="Baldwin J."/>
            <person name="Abdouelleil A."/>
            <person name="Abdulkadir J."/>
            <person name="Abebe A."/>
            <person name="Abera B."/>
            <person name="Abreu J."/>
            <person name="Acer S.C."/>
            <person name="Aftuck L."/>
            <person name="Alexander A."/>
            <person name="An P."/>
            <person name="Anderson E."/>
            <person name="Anderson S."/>
            <person name="Arachi H."/>
            <person name="Azer M."/>
            <person name="Bachantsang P."/>
            <person name="Barry A."/>
            <person name="Bayul T."/>
            <person name="Berlin A."/>
            <person name="Bessette D."/>
            <person name="Bloom T."/>
            <person name="Blye J."/>
            <person name="Boguslavskiy L."/>
            <person name="Bonnet C."/>
            <person name="Boukhgalter B."/>
            <person name="Bourzgui I."/>
            <person name="Brown A."/>
            <person name="Cahill P."/>
            <person name="Channer S."/>
            <person name="Cheshatsang Y."/>
            <person name="Chuda L."/>
            <person name="Citroen M."/>
            <person name="Collymore A."/>
            <person name="Cooke P."/>
            <person name="Costello M."/>
            <person name="D'Aco K."/>
            <person name="Daza R."/>
            <person name="De Haan G."/>
            <person name="DeGray S."/>
            <person name="DeMaso C."/>
            <person name="Dhargay N."/>
            <person name="Dooley K."/>
            <person name="Dooley E."/>
            <person name="Doricent M."/>
            <person name="Dorje P."/>
            <person name="Dorjee K."/>
            <person name="Dupes A."/>
            <person name="Elong R."/>
            <person name="Falk J."/>
            <person name="Farina A."/>
            <person name="Faro S."/>
            <person name="Ferguson D."/>
            <person name="Fisher S."/>
            <person name="Foley C.D."/>
            <person name="Franke A."/>
            <person name="Friedrich D."/>
            <person name="Gadbois L."/>
            <person name="Gearin G."/>
            <person name="Gearin C.R."/>
            <person name="Giannoukos G."/>
            <person name="Goode T."/>
            <person name="Graham J."/>
            <person name="Grandbois E."/>
            <person name="Grewal S."/>
            <person name="Gyaltsen K."/>
            <person name="Hafez N."/>
            <person name="Hagos B."/>
            <person name="Hall J."/>
            <person name="Henson C."/>
            <person name="Hollinger A."/>
            <person name="Honan T."/>
            <person name="Huard M.D."/>
            <person name="Hughes L."/>
            <person name="Hurhula B."/>
            <person name="Husby M.E."/>
            <person name="Kamat A."/>
            <person name="Kanga B."/>
            <person name="Kashin S."/>
            <person name="Khazanovich D."/>
            <person name="Kisner P."/>
            <person name="Lance K."/>
            <person name="Lara M."/>
            <person name="Lee W."/>
            <person name="Lennon N."/>
            <person name="Letendre F."/>
            <person name="LeVine R."/>
            <person name="Lipovsky A."/>
            <person name="Liu X."/>
            <person name="Liu J."/>
            <person name="Liu S."/>
            <person name="Lokyitsang T."/>
            <person name="Lokyitsang Y."/>
            <person name="Lubonja R."/>
            <person name="Lui A."/>
            <person name="MacDonald P."/>
            <person name="Magnisalis V."/>
            <person name="Maru K."/>
            <person name="Matthews C."/>
            <person name="McCusker W."/>
            <person name="McDonough S."/>
            <person name="Mehta T."/>
            <person name="Meldrim J."/>
            <person name="Meneus L."/>
            <person name="Mihai O."/>
            <person name="Mihalev A."/>
            <person name="Mihova T."/>
            <person name="Mittelman R."/>
            <person name="Mlenga V."/>
            <person name="Montmayeur A."/>
            <person name="Mulrain L."/>
            <person name="Navidi A."/>
            <person name="Naylor J."/>
            <person name="Negash T."/>
            <person name="Nguyen T."/>
            <person name="Nguyen N."/>
            <person name="Nicol R."/>
            <person name="Norbu C."/>
            <person name="Norbu N."/>
            <person name="Novod N."/>
            <person name="O'Neill B."/>
            <person name="Osman S."/>
            <person name="Markiewicz E."/>
            <person name="Oyono O.L."/>
            <person name="Patti C."/>
            <person name="Phunkhang P."/>
            <person name="Pierre F."/>
            <person name="Priest M."/>
            <person name="Raghuraman S."/>
            <person name="Rege F."/>
            <person name="Reyes R."/>
            <person name="Rise C."/>
            <person name="Rogov P."/>
            <person name="Ross K."/>
            <person name="Ryan E."/>
            <person name="Settipalli S."/>
            <person name="Shea T."/>
            <person name="Sherpa N."/>
            <person name="Shi L."/>
            <person name="Shih D."/>
            <person name="Sparrow T."/>
            <person name="Spaulding J."/>
            <person name="Stalker J."/>
            <person name="Stange-Thomann N."/>
            <person name="Stavropoulos S."/>
            <person name="Stone C."/>
            <person name="Strader C."/>
            <person name="Tesfaye S."/>
            <person name="Thomson T."/>
            <person name="Thoulutsang Y."/>
            <person name="Thoulutsang D."/>
            <person name="Topham K."/>
            <person name="Topping I."/>
            <person name="Tsamla T."/>
            <person name="Vassiliev H."/>
            <person name="Vo A."/>
            <person name="Wangchuk T."/>
            <person name="Wangdi T."/>
            <person name="Weiand M."/>
            <person name="Wilkinson J."/>
            <person name="Wilson A."/>
            <person name="Yadav S."/>
            <person name="Young G."/>
            <person name="Yu Q."/>
            <person name="Zembek L."/>
            <person name="Zhong D."/>
            <person name="Zimmer A."/>
            <person name="Zwirko Z."/>
            <person name="Jaffe D.B."/>
            <person name="Alvarez P."/>
            <person name="Brockman W."/>
            <person name="Butler J."/>
            <person name="Chin C."/>
            <person name="Gnerre S."/>
            <person name="Grabherr M."/>
            <person name="Kleber M."/>
            <person name="Mauceli E."/>
            <person name="MacCallum I."/>
        </authorList>
    </citation>
    <scope>NUCLEOTIDE SEQUENCE [LARGE SCALE GENOMIC DNA]</scope>
    <source>
        <strain evidence="2">Tucson 14030-0811.24</strain>
    </source>
</reference>
<gene>
    <name evidence="1" type="primary">Dwil\GK14478</name>
    <name evidence="1" type="ORF">Dwil_GK14478</name>
</gene>
<dbReference type="HOGENOM" id="CLU_1363389_0_0_1"/>
<keyword evidence="2" id="KW-1185">Reference proteome</keyword>
<accession>B4NK65</accession>
<evidence type="ECO:0000313" key="2">
    <source>
        <dbReference type="Proteomes" id="UP000007798"/>
    </source>
</evidence>
<protein>
    <submittedName>
        <fullName evidence="1">Uncharacterized protein</fullName>
    </submittedName>
</protein>
<dbReference type="InParanoid" id="B4NK65"/>
<dbReference type="EMBL" id="CH964272">
    <property type="protein sequence ID" value="EDW85107.2"/>
    <property type="molecule type" value="Genomic_DNA"/>
</dbReference>
<sequence length="133" mass="15233">MKGSKKKKLEEKAKKSVDTTTTIDLKDVDLANQSEQMAAIISLPSRVDKHIESLTSLQEQLNNLQMEQIRHLDGCIEFIQELKTVKPQTDEEGKIVFETFTLVKAKIKKVFEHFLPKHLEMLEANLESLKLKA</sequence>
<dbReference type="OrthoDB" id="7867182at2759"/>
<dbReference type="Proteomes" id="UP000007798">
    <property type="component" value="Unassembled WGS sequence"/>
</dbReference>
<proteinExistence type="predicted"/>
<dbReference type="AlphaFoldDB" id="B4NK65"/>